<gene>
    <name evidence="1" type="ORF">S12H4_15743</name>
</gene>
<dbReference type="EMBL" id="BARW01007581">
    <property type="protein sequence ID" value="GAI87979.1"/>
    <property type="molecule type" value="Genomic_DNA"/>
</dbReference>
<organism evidence="1">
    <name type="scientific">marine sediment metagenome</name>
    <dbReference type="NCBI Taxonomy" id="412755"/>
    <lineage>
        <taxon>unclassified sequences</taxon>
        <taxon>metagenomes</taxon>
        <taxon>ecological metagenomes</taxon>
    </lineage>
</organism>
<evidence type="ECO:0000313" key="1">
    <source>
        <dbReference type="EMBL" id="GAI87979.1"/>
    </source>
</evidence>
<proteinExistence type="predicted"/>
<dbReference type="AlphaFoldDB" id="X1U6R6"/>
<dbReference type="Pfam" id="PF13385">
    <property type="entry name" value="Laminin_G_3"/>
    <property type="match status" value="1"/>
</dbReference>
<comment type="caution">
    <text evidence="1">The sequence shown here is derived from an EMBL/GenBank/DDBJ whole genome shotgun (WGS) entry which is preliminary data.</text>
</comment>
<dbReference type="SUPFAM" id="SSF49899">
    <property type="entry name" value="Concanavalin A-like lectins/glucanases"/>
    <property type="match status" value="1"/>
</dbReference>
<name>X1U6R6_9ZZZZ</name>
<feature type="non-terminal residue" evidence="1">
    <location>
        <position position="1"/>
    </location>
</feature>
<dbReference type="Gene3D" id="2.60.120.200">
    <property type="match status" value="1"/>
</dbReference>
<protein>
    <submittedName>
        <fullName evidence="1">Uncharacterized protein</fullName>
    </submittedName>
</protein>
<reference evidence="1" key="1">
    <citation type="journal article" date="2014" name="Front. Microbiol.">
        <title>High frequency of phylogenetically diverse reductive dehalogenase-homologous genes in deep subseafloor sedimentary metagenomes.</title>
        <authorList>
            <person name="Kawai M."/>
            <person name="Futagami T."/>
            <person name="Toyoda A."/>
            <person name="Takaki Y."/>
            <person name="Nishi S."/>
            <person name="Hori S."/>
            <person name="Arai W."/>
            <person name="Tsubouchi T."/>
            <person name="Morono Y."/>
            <person name="Uchiyama I."/>
            <person name="Ito T."/>
            <person name="Fujiyama A."/>
            <person name="Inagaki F."/>
            <person name="Takami H."/>
        </authorList>
    </citation>
    <scope>NUCLEOTIDE SEQUENCE</scope>
    <source>
        <strain evidence="1">Expedition CK06-06</strain>
    </source>
</reference>
<dbReference type="InterPro" id="IPR013320">
    <property type="entry name" value="ConA-like_dom_sf"/>
</dbReference>
<sequence>STTWSKLSAADRDAWGWVTGGTRAGYVQYLRSWLVQIGAKAIEEPPPPIHINRPGPLHPVTDVDEDDLMLVGLSRELTQDEEMICRVYDQVPRTWAKVRLKTHRYEPVAWREGLGVTPNRVQFADPAERGHGIYTGVTMWDATWTMEMWIRPEIDQVIDPACLWSQSENTCTLYWNAFGTIRLYISGELTTLGPALPGGQWYYVVLRADEYLRAVDLWINGKSYRGWTTGTPGGMVGTQTIGVRQDDHKYQFVGRLGPVHISNTLRDEAWIVDHWNGGKGRPYICDGWTVTLLNMDEQTGDVLHDSSAGGTDWIRVDLGTAYGPWCRTLYAHAERVMPEGRVNIESRVKDLTRLAGLPWLDRVDY</sequence>
<accession>X1U6R6</accession>